<reference evidence="1 2" key="1">
    <citation type="submission" date="2024-02" db="EMBL/GenBank/DDBJ databases">
        <authorList>
            <person name="Vignale AGUSTIN F."/>
            <person name="Sosa J E."/>
            <person name="Modenutti C."/>
        </authorList>
    </citation>
    <scope>NUCLEOTIDE SEQUENCE [LARGE SCALE GENOMIC DNA]</scope>
</reference>
<feature type="non-terminal residue" evidence="1">
    <location>
        <position position="1"/>
    </location>
</feature>
<proteinExistence type="predicted"/>
<dbReference type="EMBL" id="CAUOFW020002392">
    <property type="protein sequence ID" value="CAK9153433.1"/>
    <property type="molecule type" value="Genomic_DNA"/>
</dbReference>
<accession>A0ABC8SEG3</accession>
<name>A0ABC8SEG3_9AQUA</name>
<evidence type="ECO:0000313" key="2">
    <source>
        <dbReference type="Proteomes" id="UP001642360"/>
    </source>
</evidence>
<sequence length="67" mass="7432">VSASFNHNHGSLYHANSTDPPAAITQIHLWLQNKPHNSTKWLATWFSTPEDGTLNLLHVLSPLHGLP</sequence>
<comment type="caution">
    <text evidence="1">The sequence shown here is derived from an EMBL/GenBank/DDBJ whole genome shotgun (WGS) entry which is preliminary data.</text>
</comment>
<gene>
    <name evidence="1" type="ORF">ILEXP_LOCUS21701</name>
</gene>
<keyword evidence="2" id="KW-1185">Reference proteome</keyword>
<dbReference type="AlphaFoldDB" id="A0ABC8SEG3"/>
<organism evidence="1 2">
    <name type="scientific">Ilex paraguariensis</name>
    <name type="common">yerba mate</name>
    <dbReference type="NCBI Taxonomy" id="185542"/>
    <lineage>
        <taxon>Eukaryota</taxon>
        <taxon>Viridiplantae</taxon>
        <taxon>Streptophyta</taxon>
        <taxon>Embryophyta</taxon>
        <taxon>Tracheophyta</taxon>
        <taxon>Spermatophyta</taxon>
        <taxon>Magnoliopsida</taxon>
        <taxon>eudicotyledons</taxon>
        <taxon>Gunneridae</taxon>
        <taxon>Pentapetalae</taxon>
        <taxon>asterids</taxon>
        <taxon>campanulids</taxon>
        <taxon>Aquifoliales</taxon>
        <taxon>Aquifoliaceae</taxon>
        <taxon>Ilex</taxon>
    </lineage>
</organism>
<protein>
    <submittedName>
        <fullName evidence="1">Uncharacterized protein</fullName>
    </submittedName>
</protein>
<dbReference type="Proteomes" id="UP001642360">
    <property type="component" value="Unassembled WGS sequence"/>
</dbReference>
<evidence type="ECO:0000313" key="1">
    <source>
        <dbReference type="EMBL" id="CAK9153433.1"/>
    </source>
</evidence>